<evidence type="ECO:0000256" key="7">
    <source>
        <dbReference type="ARBA" id="ARBA00048539"/>
    </source>
</evidence>
<keyword evidence="6" id="KW-0067">ATP-binding</keyword>
<organism evidence="11 12">
    <name type="scientific">Brevibacterium rongguiense</name>
    <dbReference type="NCBI Taxonomy" id="2695267"/>
    <lineage>
        <taxon>Bacteria</taxon>
        <taxon>Bacillati</taxon>
        <taxon>Actinomycetota</taxon>
        <taxon>Actinomycetes</taxon>
        <taxon>Micrococcales</taxon>
        <taxon>Brevibacteriaceae</taxon>
        <taxon>Brevibacterium</taxon>
    </lineage>
</organism>
<keyword evidence="12" id="KW-1185">Reference proteome</keyword>
<dbReference type="PANTHER" id="PTHR43033:SF1">
    <property type="entry name" value="TRNA(ILE)-LYSIDINE SYNTHASE-RELATED"/>
    <property type="match status" value="1"/>
</dbReference>
<dbReference type="SUPFAM" id="SSF52402">
    <property type="entry name" value="Adenine nucleotide alpha hydrolases-like"/>
    <property type="match status" value="1"/>
</dbReference>
<dbReference type="EMBL" id="WWEQ01000086">
    <property type="protein sequence ID" value="MYM20858.1"/>
    <property type="molecule type" value="Genomic_DNA"/>
</dbReference>
<keyword evidence="8" id="KW-0175">Coiled coil</keyword>
<keyword evidence="5" id="KW-0547">Nucleotide-binding</keyword>
<dbReference type="GO" id="GO:0005524">
    <property type="term" value="F:ATP binding"/>
    <property type="evidence" value="ECO:0007669"/>
    <property type="project" value="UniProtKB-KW"/>
</dbReference>
<dbReference type="Pfam" id="PF09179">
    <property type="entry name" value="TilS"/>
    <property type="match status" value="1"/>
</dbReference>
<dbReference type="GO" id="GO:0005737">
    <property type="term" value="C:cytoplasm"/>
    <property type="evidence" value="ECO:0007669"/>
    <property type="project" value="InterPro"/>
</dbReference>
<evidence type="ECO:0000256" key="2">
    <source>
        <dbReference type="ARBA" id="ARBA00022490"/>
    </source>
</evidence>
<dbReference type="CDD" id="cd01992">
    <property type="entry name" value="TilS_N"/>
    <property type="match status" value="1"/>
</dbReference>
<keyword evidence="2" id="KW-0963">Cytoplasm</keyword>
<reference evidence="11 12" key="1">
    <citation type="submission" date="2020-01" db="EMBL/GenBank/DDBJ databases">
        <authorList>
            <person name="Deng T."/>
        </authorList>
    </citation>
    <scope>NUCLEOTIDE SEQUENCE [LARGE SCALE GENOMIC DNA]</scope>
    <source>
        <strain evidence="11 12">5221</strain>
    </source>
</reference>
<evidence type="ECO:0000256" key="8">
    <source>
        <dbReference type="SAM" id="Coils"/>
    </source>
</evidence>
<dbReference type="PANTHER" id="PTHR43033">
    <property type="entry name" value="TRNA(ILE)-LYSIDINE SYNTHASE-RELATED"/>
    <property type="match status" value="1"/>
</dbReference>
<feature type="domain" description="tRNA(Ile)-lysidine synthase substrate-binding" evidence="10">
    <location>
        <begin position="146"/>
        <end position="196"/>
    </location>
</feature>
<dbReference type="Gene3D" id="1.20.59.20">
    <property type="match status" value="1"/>
</dbReference>
<sequence length="215" mass="22166">ALEAARADLGARAVLTAHTLDDQAETVLLGLARGSGARSLAGMRPVAGTVWRPLLGIERAQTRASCAAQGVPVWEDPHNADPAFARVRARRTVLPVLEAELGPGIARALARSAAQLAADSDELEAQAAEALARCAHGARLSPEAAGLPPALRTRVLRAWLRTAGGGGQELGHAHVQRADALLTGARTGAVSVPIARRAVRTPNGGLALLPAPHPR</sequence>
<evidence type="ECO:0000256" key="6">
    <source>
        <dbReference type="ARBA" id="ARBA00022840"/>
    </source>
</evidence>
<dbReference type="EC" id="6.3.4.19" evidence="1"/>
<feature type="non-terminal residue" evidence="11">
    <location>
        <position position="1"/>
    </location>
</feature>
<dbReference type="InterPro" id="IPR011063">
    <property type="entry name" value="TilS/TtcA_N"/>
</dbReference>
<evidence type="ECO:0000259" key="9">
    <source>
        <dbReference type="Pfam" id="PF01171"/>
    </source>
</evidence>
<dbReference type="InterPro" id="IPR014729">
    <property type="entry name" value="Rossmann-like_a/b/a_fold"/>
</dbReference>
<evidence type="ECO:0000256" key="4">
    <source>
        <dbReference type="ARBA" id="ARBA00022694"/>
    </source>
</evidence>
<evidence type="ECO:0000256" key="5">
    <source>
        <dbReference type="ARBA" id="ARBA00022741"/>
    </source>
</evidence>
<evidence type="ECO:0000256" key="1">
    <source>
        <dbReference type="ARBA" id="ARBA00013267"/>
    </source>
</evidence>
<feature type="coiled-coil region" evidence="8">
    <location>
        <begin position="106"/>
        <end position="133"/>
    </location>
</feature>
<feature type="domain" description="tRNA(Ile)-lysidine/2-thiocytidine synthase N-terminal" evidence="9">
    <location>
        <begin position="2"/>
        <end position="91"/>
    </location>
</feature>
<dbReference type="InterPro" id="IPR012795">
    <property type="entry name" value="tRNA_Ile_lys_synt_N"/>
</dbReference>
<protein>
    <recommendedName>
        <fullName evidence="1">tRNA(Ile)-lysidine synthetase</fullName>
        <ecNumber evidence="1">6.3.4.19</ecNumber>
    </recommendedName>
</protein>
<dbReference type="GO" id="GO:0008033">
    <property type="term" value="P:tRNA processing"/>
    <property type="evidence" value="ECO:0007669"/>
    <property type="project" value="UniProtKB-KW"/>
</dbReference>
<dbReference type="AlphaFoldDB" id="A0A6N9H9X2"/>
<evidence type="ECO:0000256" key="3">
    <source>
        <dbReference type="ARBA" id="ARBA00022598"/>
    </source>
</evidence>
<dbReference type="Gene3D" id="3.40.50.620">
    <property type="entry name" value="HUPs"/>
    <property type="match status" value="1"/>
</dbReference>
<dbReference type="SUPFAM" id="SSF82829">
    <property type="entry name" value="MesJ substrate recognition domain-like"/>
    <property type="match status" value="1"/>
</dbReference>
<gene>
    <name evidence="11" type="ORF">GSY69_13040</name>
</gene>
<proteinExistence type="predicted"/>
<name>A0A6N9H9X2_9MICO</name>
<dbReference type="RefSeq" id="WP_160954266.1">
    <property type="nucleotide sequence ID" value="NZ_WWEQ01000086.1"/>
</dbReference>
<comment type="catalytic activity">
    <reaction evidence="7">
        <text>cytidine(34) in tRNA(Ile2) + L-lysine + ATP = lysidine(34) in tRNA(Ile2) + AMP + diphosphate + H(+)</text>
        <dbReference type="Rhea" id="RHEA:43744"/>
        <dbReference type="Rhea" id="RHEA-COMP:10625"/>
        <dbReference type="Rhea" id="RHEA-COMP:10670"/>
        <dbReference type="ChEBI" id="CHEBI:15378"/>
        <dbReference type="ChEBI" id="CHEBI:30616"/>
        <dbReference type="ChEBI" id="CHEBI:32551"/>
        <dbReference type="ChEBI" id="CHEBI:33019"/>
        <dbReference type="ChEBI" id="CHEBI:82748"/>
        <dbReference type="ChEBI" id="CHEBI:83665"/>
        <dbReference type="ChEBI" id="CHEBI:456215"/>
        <dbReference type="EC" id="6.3.4.19"/>
    </reaction>
</comment>
<keyword evidence="4" id="KW-0819">tRNA processing</keyword>
<dbReference type="Pfam" id="PF01171">
    <property type="entry name" value="ATP_bind_3"/>
    <property type="match status" value="1"/>
</dbReference>
<dbReference type="Proteomes" id="UP000469215">
    <property type="component" value="Unassembled WGS sequence"/>
</dbReference>
<evidence type="ECO:0000259" key="10">
    <source>
        <dbReference type="Pfam" id="PF09179"/>
    </source>
</evidence>
<dbReference type="InterPro" id="IPR012094">
    <property type="entry name" value="tRNA_Ile_lys_synt"/>
</dbReference>
<comment type="caution">
    <text evidence="11">The sequence shown here is derived from an EMBL/GenBank/DDBJ whole genome shotgun (WGS) entry which is preliminary data.</text>
</comment>
<keyword evidence="3" id="KW-0436">Ligase</keyword>
<dbReference type="GO" id="GO:0032267">
    <property type="term" value="F:tRNA(Ile)-lysidine synthase activity"/>
    <property type="evidence" value="ECO:0007669"/>
    <property type="project" value="UniProtKB-EC"/>
</dbReference>
<evidence type="ECO:0000313" key="11">
    <source>
        <dbReference type="EMBL" id="MYM20858.1"/>
    </source>
</evidence>
<accession>A0A6N9H9X2</accession>
<dbReference type="InterPro" id="IPR015262">
    <property type="entry name" value="tRNA_Ile_lys_synt_subst-bd"/>
</dbReference>
<evidence type="ECO:0000313" key="12">
    <source>
        <dbReference type="Proteomes" id="UP000469215"/>
    </source>
</evidence>